<proteinExistence type="predicted"/>
<dbReference type="EMBL" id="AP022588">
    <property type="protein sequence ID" value="BBY28881.1"/>
    <property type="molecule type" value="Genomic_DNA"/>
</dbReference>
<keyword evidence="2" id="KW-1185">Reference proteome</keyword>
<sequence length="80" mass="9296">MKTELVNQILTDITPPIAQAVVDWFGYQATWLYAINTAAEQYLCKAAIQLGFVRIDWYKWKIRTGPPRTEIRDDIVHITD</sequence>
<organism evidence="1 2">
    <name type="scientific">Mycolicibacterium sediminis</name>
    <dbReference type="NCBI Taxonomy" id="1286180"/>
    <lineage>
        <taxon>Bacteria</taxon>
        <taxon>Bacillati</taxon>
        <taxon>Actinomycetota</taxon>
        <taxon>Actinomycetes</taxon>
        <taxon>Mycobacteriales</taxon>
        <taxon>Mycobacteriaceae</taxon>
        <taxon>Mycolicibacterium</taxon>
    </lineage>
</organism>
<accession>A0A7I7QR97</accession>
<protein>
    <submittedName>
        <fullName evidence="1">Uncharacterized protein</fullName>
    </submittedName>
</protein>
<gene>
    <name evidence="1" type="ORF">MSEDJ_29770</name>
</gene>
<dbReference type="Proteomes" id="UP000467193">
    <property type="component" value="Chromosome"/>
</dbReference>
<name>A0A7I7QR97_9MYCO</name>
<evidence type="ECO:0000313" key="2">
    <source>
        <dbReference type="Proteomes" id="UP000467193"/>
    </source>
</evidence>
<evidence type="ECO:0000313" key="1">
    <source>
        <dbReference type="EMBL" id="BBY28881.1"/>
    </source>
</evidence>
<dbReference type="KEGG" id="msei:MSEDJ_29770"/>
<reference evidence="1 2" key="1">
    <citation type="journal article" date="2019" name="Emerg. Microbes Infect.">
        <title>Comprehensive subspecies identification of 175 nontuberculous mycobacteria species based on 7547 genomic profiles.</title>
        <authorList>
            <person name="Matsumoto Y."/>
            <person name="Kinjo T."/>
            <person name="Motooka D."/>
            <person name="Nabeya D."/>
            <person name="Jung N."/>
            <person name="Uechi K."/>
            <person name="Horii T."/>
            <person name="Iida T."/>
            <person name="Fujita J."/>
            <person name="Nakamura S."/>
        </authorList>
    </citation>
    <scope>NUCLEOTIDE SEQUENCE [LARGE SCALE GENOMIC DNA]</scope>
    <source>
        <strain evidence="1 2">JCM 17899</strain>
    </source>
</reference>
<dbReference type="AlphaFoldDB" id="A0A7I7QR97"/>